<name>A0A4R9GWU4_9LEPT</name>
<evidence type="ECO:0000313" key="1">
    <source>
        <dbReference type="EMBL" id="TGK36235.1"/>
    </source>
</evidence>
<organism evidence="1 2">
    <name type="scientific">Leptospira andrefontaineae</name>
    <dbReference type="NCBI Taxonomy" id="2484976"/>
    <lineage>
        <taxon>Bacteria</taxon>
        <taxon>Pseudomonadati</taxon>
        <taxon>Spirochaetota</taxon>
        <taxon>Spirochaetia</taxon>
        <taxon>Leptospirales</taxon>
        <taxon>Leptospiraceae</taxon>
        <taxon>Leptospira</taxon>
    </lineage>
</organism>
<sequence>MNKRLIELCDIFEGLVFGESNKKSIPERMTISKIKDLIEKELKETNQTFAKIHVSFEDWAIMVDREVIPTLNDSATLQRLLTVYDSFRYHFGHGGYVEVLPSPSLNNGEYKIGELKRYRSIIAGECKYCGTDPGEGSQCVNCGATTAWN</sequence>
<accession>A0A4R9GWU4</accession>
<dbReference type="EMBL" id="RQEY01000024">
    <property type="protein sequence ID" value="TGK36235.1"/>
    <property type="molecule type" value="Genomic_DNA"/>
</dbReference>
<keyword evidence="2" id="KW-1185">Reference proteome</keyword>
<dbReference type="Proteomes" id="UP000298097">
    <property type="component" value="Unassembled WGS sequence"/>
</dbReference>
<protein>
    <submittedName>
        <fullName evidence="1">Uncharacterized protein</fullName>
    </submittedName>
</protein>
<proteinExistence type="predicted"/>
<gene>
    <name evidence="1" type="ORF">EHO65_18195</name>
</gene>
<dbReference type="AlphaFoldDB" id="A0A4R9GWU4"/>
<evidence type="ECO:0000313" key="2">
    <source>
        <dbReference type="Proteomes" id="UP000298097"/>
    </source>
</evidence>
<comment type="caution">
    <text evidence="1">The sequence shown here is derived from an EMBL/GenBank/DDBJ whole genome shotgun (WGS) entry which is preliminary data.</text>
</comment>
<dbReference type="RefSeq" id="WP_135775972.1">
    <property type="nucleotide sequence ID" value="NZ_RQEY01000024.1"/>
</dbReference>
<reference evidence="1" key="1">
    <citation type="journal article" date="2019" name="PLoS Negl. Trop. Dis.">
        <title>Revisiting the worldwide diversity of Leptospira species in the environment.</title>
        <authorList>
            <person name="Vincent A.T."/>
            <person name="Schiettekatte O."/>
            <person name="Bourhy P."/>
            <person name="Veyrier F.J."/>
            <person name="Picardeau M."/>
        </authorList>
    </citation>
    <scope>NUCLEOTIDE SEQUENCE [LARGE SCALE GENOMIC DNA]</scope>
    <source>
        <strain evidence="1">201800301</strain>
    </source>
</reference>